<dbReference type="GO" id="GO:0005576">
    <property type="term" value="C:extracellular region"/>
    <property type="evidence" value="ECO:0007669"/>
    <property type="project" value="InterPro"/>
</dbReference>
<keyword evidence="4" id="KW-1185">Reference proteome</keyword>
<dbReference type="InterPro" id="IPR008405">
    <property type="entry name" value="ApoL"/>
</dbReference>
<reference evidence="3" key="1">
    <citation type="thesis" date="2020" institute="ProQuest LLC" country="789 East Eisenhower Parkway, Ann Arbor, MI, USA">
        <title>Comparative Genomics and Chromosome Evolution.</title>
        <authorList>
            <person name="Mudd A.B."/>
        </authorList>
    </citation>
    <scope>NUCLEOTIDE SEQUENCE</scope>
    <source>
        <strain evidence="3">HN-11 Male</strain>
        <tissue evidence="3">Kidney and liver</tissue>
    </source>
</reference>
<comment type="similarity">
    <text evidence="1">Belongs to the apolipoprotein L family.</text>
</comment>
<evidence type="ECO:0000313" key="4">
    <source>
        <dbReference type="Proteomes" id="UP000770717"/>
    </source>
</evidence>
<accession>A0A8J6BLS3</accession>
<keyword evidence="2" id="KW-1133">Transmembrane helix</keyword>
<protein>
    <recommendedName>
        <fullName evidence="5">Apolipoprotein L3</fullName>
    </recommendedName>
</protein>
<dbReference type="GO" id="GO:0042157">
    <property type="term" value="P:lipoprotein metabolic process"/>
    <property type="evidence" value="ECO:0007669"/>
    <property type="project" value="InterPro"/>
</dbReference>
<dbReference type="OrthoDB" id="6363454at2759"/>
<dbReference type="GO" id="GO:0006869">
    <property type="term" value="P:lipid transport"/>
    <property type="evidence" value="ECO:0007669"/>
    <property type="project" value="InterPro"/>
</dbReference>
<keyword evidence="2" id="KW-0812">Transmembrane</keyword>
<feature type="transmembrane region" description="Helical" evidence="2">
    <location>
        <begin position="77"/>
        <end position="102"/>
    </location>
</feature>
<dbReference type="GO" id="GO:0008289">
    <property type="term" value="F:lipid binding"/>
    <property type="evidence" value="ECO:0007669"/>
    <property type="project" value="InterPro"/>
</dbReference>
<dbReference type="GO" id="GO:0016020">
    <property type="term" value="C:membrane"/>
    <property type="evidence" value="ECO:0007669"/>
    <property type="project" value="TreeGrafter"/>
</dbReference>
<dbReference type="Pfam" id="PF05461">
    <property type="entry name" value="ApoL"/>
    <property type="match status" value="1"/>
</dbReference>
<evidence type="ECO:0000313" key="3">
    <source>
        <dbReference type="EMBL" id="KAG9465318.1"/>
    </source>
</evidence>
<name>A0A8J6BLS3_ELECQ</name>
<comment type="caution">
    <text evidence="3">The sequence shown here is derived from an EMBL/GenBank/DDBJ whole genome shotgun (WGS) entry which is preliminary data.</text>
</comment>
<feature type="transmembrane region" description="Helical" evidence="2">
    <location>
        <begin position="225"/>
        <end position="246"/>
    </location>
</feature>
<dbReference type="AlphaFoldDB" id="A0A8J6BLS3"/>
<dbReference type="PANTHER" id="PTHR14096">
    <property type="entry name" value="APOLIPOPROTEIN L"/>
    <property type="match status" value="1"/>
</dbReference>
<dbReference type="PANTHER" id="PTHR14096:SF27">
    <property type="entry name" value="APOLIPOPROTEIN L2"/>
    <property type="match status" value="1"/>
</dbReference>
<evidence type="ECO:0000256" key="1">
    <source>
        <dbReference type="ARBA" id="ARBA00010090"/>
    </source>
</evidence>
<keyword evidence="2" id="KW-0472">Membrane</keyword>
<sequence>MAACRRPGRIRLQEFSQRDLTRASAESRVSLTCSCGLGSFMCRLLGSRRMRRAGPEADCYKKLLAIAKDLDILHRGATIASVAGSSFGIAGGITTLAGLALAPVTLGASLVVTAIGVGVAAGGGIAGASASISNIVNTRRKCSEAENIVKTVDTKLKTFETVCKKQQSLIKSLEAMENTGEIADALRSGGRVALAGLEFGRLAQLDKLSAVAASGAQLAARGVKIATAVTVGFAALFIVIDAVFLVKGIQALQNDTKSEEATEIRKYVEAFQKLHQDLKGVAEIIAAIE</sequence>
<gene>
    <name evidence="3" type="ORF">GDO78_018510</name>
</gene>
<dbReference type="EMBL" id="WNTK01003177">
    <property type="protein sequence ID" value="KAG9465318.1"/>
    <property type="molecule type" value="Genomic_DNA"/>
</dbReference>
<feature type="transmembrane region" description="Helical" evidence="2">
    <location>
        <begin position="108"/>
        <end position="132"/>
    </location>
</feature>
<evidence type="ECO:0000256" key="2">
    <source>
        <dbReference type="SAM" id="Phobius"/>
    </source>
</evidence>
<dbReference type="Proteomes" id="UP000770717">
    <property type="component" value="Unassembled WGS sequence"/>
</dbReference>
<proteinExistence type="inferred from homology"/>
<organism evidence="3 4">
    <name type="scientific">Eleutherodactylus coqui</name>
    <name type="common">Puerto Rican coqui</name>
    <dbReference type="NCBI Taxonomy" id="57060"/>
    <lineage>
        <taxon>Eukaryota</taxon>
        <taxon>Metazoa</taxon>
        <taxon>Chordata</taxon>
        <taxon>Craniata</taxon>
        <taxon>Vertebrata</taxon>
        <taxon>Euteleostomi</taxon>
        <taxon>Amphibia</taxon>
        <taxon>Batrachia</taxon>
        <taxon>Anura</taxon>
        <taxon>Neobatrachia</taxon>
        <taxon>Hyloidea</taxon>
        <taxon>Eleutherodactylidae</taxon>
        <taxon>Eleutherodactylinae</taxon>
        <taxon>Eleutherodactylus</taxon>
        <taxon>Eleutherodactylus</taxon>
    </lineage>
</organism>
<evidence type="ECO:0008006" key="5">
    <source>
        <dbReference type="Google" id="ProtNLM"/>
    </source>
</evidence>